<organism evidence="2 3">
    <name type="scientific">Flavobacterium pokkalii</name>
    <dbReference type="NCBI Taxonomy" id="1940408"/>
    <lineage>
        <taxon>Bacteria</taxon>
        <taxon>Pseudomonadati</taxon>
        <taxon>Bacteroidota</taxon>
        <taxon>Flavobacteriia</taxon>
        <taxon>Flavobacteriales</taxon>
        <taxon>Flavobacteriaceae</taxon>
        <taxon>Flavobacterium</taxon>
    </lineage>
</organism>
<accession>A0ABR7UYX9</accession>
<protein>
    <submittedName>
        <fullName evidence="2">Transposase</fullName>
    </submittedName>
</protein>
<dbReference type="EMBL" id="NASZ01000057">
    <property type="protein sequence ID" value="MBD0726724.1"/>
    <property type="molecule type" value="Genomic_DNA"/>
</dbReference>
<name>A0ABR7UYX9_9FLAO</name>
<dbReference type="SUPFAM" id="SSF53098">
    <property type="entry name" value="Ribonuclease H-like"/>
    <property type="match status" value="1"/>
</dbReference>
<keyword evidence="3" id="KW-1185">Reference proteome</keyword>
<dbReference type="InterPro" id="IPR012337">
    <property type="entry name" value="RNaseH-like_sf"/>
</dbReference>
<gene>
    <name evidence="2" type="ORF">B6A10_16270</name>
</gene>
<dbReference type="Proteomes" id="UP000661715">
    <property type="component" value="Unassembled WGS sequence"/>
</dbReference>
<evidence type="ECO:0000313" key="3">
    <source>
        <dbReference type="Proteomes" id="UP000661715"/>
    </source>
</evidence>
<dbReference type="NCBIfam" id="NF033520">
    <property type="entry name" value="transpos_IS982"/>
    <property type="match status" value="1"/>
</dbReference>
<proteinExistence type="predicted"/>
<evidence type="ECO:0000259" key="1">
    <source>
        <dbReference type="Pfam" id="PF13612"/>
    </source>
</evidence>
<feature type="domain" description="Transposase DDE" evidence="1">
    <location>
        <begin position="72"/>
        <end position="227"/>
    </location>
</feature>
<evidence type="ECO:0000313" key="2">
    <source>
        <dbReference type="EMBL" id="MBD0726724.1"/>
    </source>
</evidence>
<reference evidence="2 3" key="1">
    <citation type="journal article" date="2020" name="Microbiol. Res.">
        <title>Flavobacterium pokkalii sp. nov., a novel plant growth promoting native rhizobacteria isolated from pokkali rice grown in coastal saline affected agricultural regions of southern India, Kerala.</title>
        <authorList>
            <person name="Menon R.R."/>
            <person name="Kumari S."/>
            <person name="Viver T."/>
            <person name="Rameshkumar N."/>
        </authorList>
    </citation>
    <scope>NUCLEOTIDE SEQUENCE [LARGE SCALE GENOMIC DNA]</scope>
    <source>
        <strain evidence="2 3">L1I52</strain>
    </source>
</reference>
<sequence>MKKSNLSLSEIITIQVLFHISGYRNFKTFYLDYVSNFLINEFPNLVSYNRMVELKSTSFIPMMIYLKTKGLADCTGISFVDSTPLRVCDKRRIHQNKTFKGFAQRGQCSLGWFYGFKLHIVTNDCGGIIDFMLTPANVHDTSPLKMKGFIKKLYGKLFGDKGYLSKELFQDLFSNGIHLVTKLRKNMKTKLATPIQDAFHLRKRAIIETIFDQLKNIFQVEHSRNRSQTNYFNNIFSALIAYNFAEKKPSLKNNFVDTKQLVLFQ</sequence>
<comment type="caution">
    <text evidence="2">The sequence shown here is derived from an EMBL/GenBank/DDBJ whole genome shotgun (WGS) entry which is preliminary data.</text>
</comment>
<dbReference type="InterPro" id="IPR025668">
    <property type="entry name" value="Tnp_DDE_dom"/>
</dbReference>
<dbReference type="Pfam" id="PF13612">
    <property type="entry name" value="DDE_Tnp_1_3"/>
    <property type="match status" value="1"/>
</dbReference>